<keyword evidence="3" id="KW-1185">Reference proteome</keyword>
<feature type="compositionally biased region" description="Basic and acidic residues" evidence="1">
    <location>
        <begin position="60"/>
        <end position="75"/>
    </location>
</feature>
<feature type="region of interest" description="Disordered" evidence="1">
    <location>
        <begin position="16"/>
        <end position="172"/>
    </location>
</feature>
<evidence type="ECO:0000313" key="2">
    <source>
        <dbReference type="EMBL" id="KAK7578150.1"/>
    </source>
</evidence>
<protein>
    <submittedName>
        <fullName evidence="2">Uncharacterized protein</fullName>
    </submittedName>
</protein>
<reference evidence="2 3" key="1">
    <citation type="submission" date="2024-03" db="EMBL/GenBank/DDBJ databases">
        <title>Adaptation during the transition from Ophiocordyceps entomopathogen to insect associate is accompanied by gene loss and intensified selection.</title>
        <authorList>
            <person name="Ward C.M."/>
            <person name="Onetto C.A."/>
            <person name="Borneman A.R."/>
        </authorList>
    </citation>
    <scope>NUCLEOTIDE SEQUENCE [LARGE SCALE GENOMIC DNA]</scope>
    <source>
        <strain evidence="2">AWRI1</strain>
        <tissue evidence="2">Single Adult Female</tissue>
    </source>
</reference>
<dbReference type="Proteomes" id="UP001367676">
    <property type="component" value="Unassembled WGS sequence"/>
</dbReference>
<name>A0AAN9T8M6_9HEMI</name>
<gene>
    <name evidence="2" type="ORF">V9T40_010355</name>
</gene>
<organism evidence="2 3">
    <name type="scientific">Parthenolecanium corni</name>
    <dbReference type="NCBI Taxonomy" id="536013"/>
    <lineage>
        <taxon>Eukaryota</taxon>
        <taxon>Metazoa</taxon>
        <taxon>Ecdysozoa</taxon>
        <taxon>Arthropoda</taxon>
        <taxon>Hexapoda</taxon>
        <taxon>Insecta</taxon>
        <taxon>Pterygota</taxon>
        <taxon>Neoptera</taxon>
        <taxon>Paraneoptera</taxon>
        <taxon>Hemiptera</taxon>
        <taxon>Sternorrhyncha</taxon>
        <taxon>Coccoidea</taxon>
        <taxon>Coccidae</taxon>
        <taxon>Parthenolecanium</taxon>
    </lineage>
</organism>
<comment type="caution">
    <text evidence="2">The sequence shown here is derived from an EMBL/GenBank/DDBJ whole genome shotgun (WGS) entry which is preliminary data.</text>
</comment>
<dbReference type="EMBL" id="JBBCAQ010000035">
    <property type="protein sequence ID" value="KAK7578150.1"/>
    <property type="molecule type" value="Genomic_DNA"/>
</dbReference>
<feature type="compositionally biased region" description="Acidic residues" evidence="1">
    <location>
        <begin position="33"/>
        <end position="51"/>
    </location>
</feature>
<accession>A0AAN9T8M6</accession>
<proteinExistence type="predicted"/>
<sequence length="172" mass="19048">MGDRVYAAEKIMKKRIRRNVSNEPSEPTRSDVDDTIPTDETVGDDSVDESEPPTKKPHRELRNLEKEEQPRRDTRATNGKKHKKEIVDSDGEDSSSSDDLPLSRRKDSSSTKRKAEVLSKLFPQESGKIGVTITTSPPNGSKPPKQITTSANKNSTTPSLTENPEALTCGKF</sequence>
<evidence type="ECO:0000313" key="3">
    <source>
        <dbReference type="Proteomes" id="UP001367676"/>
    </source>
</evidence>
<evidence type="ECO:0000256" key="1">
    <source>
        <dbReference type="SAM" id="MobiDB-lite"/>
    </source>
</evidence>
<feature type="compositionally biased region" description="Basic and acidic residues" evidence="1">
    <location>
        <begin position="101"/>
        <end position="117"/>
    </location>
</feature>
<dbReference type="AlphaFoldDB" id="A0AAN9T8M6"/>
<feature type="compositionally biased region" description="Polar residues" evidence="1">
    <location>
        <begin position="146"/>
        <end position="162"/>
    </location>
</feature>